<evidence type="ECO:0000256" key="1">
    <source>
        <dbReference type="SAM" id="MobiDB-lite"/>
    </source>
</evidence>
<comment type="caution">
    <text evidence="2">The sequence shown here is derived from an EMBL/GenBank/DDBJ whole genome shotgun (WGS) entry which is preliminary data.</text>
</comment>
<feature type="compositionally biased region" description="Basic and acidic residues" evidence="1">
    <location>
        <begin position="287"/>
        <end position="306"/>
    </location>
</feature>
<reference evidence="2 3" key="1">
    <citation type="submission" date="2019-03" db="EMBL/GenBank/DDBJ databases">
        <title>Lake Tanganyika Metagenome-Assembled Genomes (MAGs).</title>
        <authorList>
            <person name="Tran P."/>
        </authorList>
    </citation>
    <scope>NUCLEOTIDE SEQUENCE [LARGE SCALE GENOMIC DNA]</scope>
    <source>
        <strain evidence="2">K_DeepCast_65m_m2_236</strain>
    </source>
</reference>
<proteinExistence type="predicted"/>
<organism evidence="2 3">
    <name type="scientific">Candidatus Tanganyikabacteria bacterium</name>
    <dbReference type="NCBI Taxonomy" id="2961651"/>
    <lineage>
        <taxon>Bacteria</taxon>
        <taxon>Bacillati</taxon>
        <taxon>Candidatus Sericytochromatia</taxon>
        <taxon>Candidatus Tanganyikabacteria</taxon>
    </lineage>
</organism>
<evidence type="ECO:0008006" key="4">
    <source>
        <dbReference type="Google" id="ProtNLM"/>
    </source>
</evidence>
<feature type="region of interest" description="Disordered" evidence="1">
    <location>
        <begin position="284"/>
        <end position="306"/>
    </location>
</feature>
<gene>
    <name evidence="2" type="ORF">FJZ00_01880</name>
</gene>
<evidence type="ECO:0000313" key="3">
    <source>
        <dbReference type="Proteomes" id="UP000703893"/>
    </source>
</evidence>
<dbReference type="Proteomes" id="UP000703893">
    <property type="component" value="Unassembled WGS sequence"/>
</dbReference>
<dbReference type="EMBL" id="VGJX01000067">
    <property type="protein sequence ID" value="MBM3273874.1"/>
    <property type="molecule type" value="Genomic_DNA"/>
</dbReference>
<name>A0A938BM34_9BACT</name>
<sequence>MITGTHKRLMEGIECWENRNGVVVLKVHHTADPGKRSDEWIERESAKYGGRKSAFWRSEYDIDFGARRGGLVFSIFSPDRHCIPPFDVPEEWPKYRVIDPGFRNACACAWFTVDYDGNMLLYRELYKQGWKIEALASSIKALSARERYEMTLIDPSAFAKTLAGGGRSVSDLFIENGVPVSPAYRASHKKDQFFPLNELLVPRENGEPCFKVFNSCETFIAEMLQYRWKEARDDGFEPEEPVKVDDHLIDCVLYMAAALDPRRVAETAKVRDPLRPWYSGSERRRRMADERRVREAVTGRMKEYEP</sequence>
<dbReference type="Gene3D" id="3.30.420.280">
    <property type="match status" value="1"/>
</dbReference>
<protein>
    <recommendedName>
        <fullName evidence="4">Terminase large subunit gp17-like C-terminal domain-containing protein</fullName>
    </recommendedName>
</protein>
<accession>A0A938BM34</accession>
<evidence type="ECO:0000313" key="2">
    <source>
        <dbReference type="EMBL" id="MBM3273874.1"/>
    </source>
</evidence>
<dbReference type="AlphaFoldDB" id="A0A938BM34"/>